<reference evidence="14" key="1">
    <citation type="journal article" date="2017" name="BMC Genomics">
        <title>Gapless genome assembly of Colletotrichum higginsianum reveals chromosome structure and association of transposable elements with secondary metabolite gene clusters.</title>
        <authorList>
            <person name="Dallery J.-F."/>
            <person name="Lapalu N."/>
            <person name="Zampounis A."/>
            <person name="Pigne S."/>
            <person name="Luyten I."/>
            <person name="Amselem J."/>
            <person name="Wittenberg A.H.J."/>
            <person name="Zhou S."/>
            <person name="de Queiroz M.V."/>
            <person name="Robin G.P."/>
            <person name="Auger A."/>
            <person name="Hainaut M."/>
            <person name="Henrissat B."/>
            <person name="Kim K.-T."/>
            <person name="Lee Y.-H."/>
            <person name="Lespinet O."/>
            <person name="Schwartz D.C."/>
            <person name="Thon M.R."/>
            <person name="O'Connell R.J."/>
        </authorList>
    </citation>
    <scope>NUCLEOTIDE SEQUENCE [LARGE SCALE GENOMIC DNA]</scope>
    <source>
        <strain evidence="14">IMI 349063</strain>
    </source>
</reference>
<name>A0A1B7YGG0_COLHI</name>
<evidence type="ECO:0000313" key="14">
    <source>
        <dbReference type="Proteomes" id="UP000092177"/>
    </source>
</evidence>
<feature type="repeat" description="ANK" evidence="9">
    <location>
        <begin position="1009"/>
        <end position="1044"/>
    </location>
</feature>
<evidence type="ECO:0000256" key="2">
    <source>
        <dbReference type="ARBA" id="ARBA00004872"/>
    </source>
</evidence>
<dbReference type="RefSeq" id="XP_018159680.1">
    <property type="nucleotide sequence ID" value="XM_018301830.1"/>
</dbReference>
<comment type="caution">
    <text evidence="13">The sequence shown here is derived from an EMBL/GenBank/DDBJ whole genome shotgun (WGS) entry which is preliminary data.</text>
</comment>
<evidence type="ECO:0000313" key="13">
    <source>
        <dbReference type="EMBL" id="OBR11163.1"/>
    </source>
</evidence>
<feature type="repeat" description="ANK" evidence="9">
    <location>
        <begin position="976"/>
        <end position="1008"/>
    </location>
</feature>
<protein>
    <recommendedName>
        <fullName evidence="7">acetyl-CoA C-acyltransferase</fullName>
        <ecNumber evidence="7">2.3.1.16</ecNumber>
    </recommendedName>
</protein>
<keyword evidence="6" id="KW-0012">Acyltransferase</keyword>
<keyword evidence="4" id="KW-0808">Transferase</keyword>
<evidence type="ECO:0000256" key="3">
    <source>
        <dbReference type="ARBA" id="ARBA00010982"/>
    </source>
</evidence>
<dbReference type="InterPro" id="IPR020617">
    <property type="entry name" value="Thiolase_C"/>
</dbReference>
<dbReference type="GO" id="GO:0010124">
    <property type="term" value="P:phenylacetate catabolic process"/>
    <property type="evidence" value="ECO:0007669"/>
    <property type="project" value="TreeGrafter"/>
</dbReference>
<accession>A0A1B7YGG0</accession>
<dbReference type="SMART" id="SM00248">
    <property type="entry name" value="ANK"/>
    <property type="match status" value="6"/>
</dbReference>
<dbReference type="GO" id="GO:0005777">
    <property type="term" value="C:peroxisome"/>
    <property type="evidence" value="ECO:0007669"/>
    <property type="project" value="TreeGrafter"/>
</dbReference>
<dbReference type="Gene3D" id="1.25.40.20">
    <property type="entry name" value="Ankyrin repeat-containing domain"/>
    <property type="match status" value="2"/>
</dbReference>
<dbReference type="InterPro" id="IPR016039">
    <property type="entry name" value="Thiolase-like"/>
</dbReference>
<feature type="repeat" description="ANK" evidence="9">
    <location>
        <begin position="1045"/>
        <end position="1082"/>
    </location>
</feature>
<keyword evidence="9" id="KW-0040">ANK repeat</keyword>
<dbReference type="EMBL" id="LTAN01000004">
    <property type="protein sequence ID" value="OBR11163.1"/>
    <property type="molecule type" value="Genomic_DNA"/>
</dbReference>
<dbReference type="Gene3D" id="3.40.47.10">
    <property type="match status" value="2"/>
</dbReference>
<organism evidence="13 14">
    <name type="scientific">Colletotrichum higginsianum (strain IMI 349063)</name>
    <name type="common">Crucifer anthracnose fungus</name>
    <dbReference type="NCBI Taxonomy" id="759273"/>
    <lineage>
        <taxon>Eukaryota</taxon>
        <taxon>Fungi</taxon>
        <taxon>Dikarya</taxon>
        <taxon>Ascomycota</taxon>
        <taxon>Pezizomycotina</taxon>
        <taxon>Sordariomycetes</taxon>
        <taxon>Hypocreomycetidae</taxon>
        <taxon>Glomerellales</taxon>
        <taxon>Glomerellaceae</taxon>
        <taxon>Colletotrichum</taxon>
        <taxon>Colletotrichum destructivum species complex</taxon>
    </lineage>
</organism>
<dbReference type="InterPro" id="IPR020616">
    <property type="entry name" value="Thiolase_N"/>
</dbReference>
<dbReference type="PROSITE" id="PS50088">
    <property type="entry name" value="ANK_REPEAT"/>
    <property type="match status" value="4"/>
</dbReference>
<dbReference type="GO" id="GO:0003988">
    <property type="term" value="F:acetyl-CoA C-acyltransferase activity"/>
    <property type="evidence" value="ECO:0007669"/>
    <property type="project" value="UniProtKB-EC"/>
</dbReference>
<dbReference type="PANTHER" id="PTHR43853:SF5">
    <property type="entry name" value="ACETYL-COA C-ACETYLTRANSFERASE"/>
    <property type="match status" value="1"/>
</dbReference>
<evidence type="ECO:0000259" key="12">
    <source>
        <dbReference type="Pfam" id="PF02803"/>
    </source>
</evidence>
<dbReference type="InterPro" id="IPR020610">
    <property type="entry name" value="Thiolase_AS"/>
</dbReference>
<evidence type="ECO:0000256" key="4">
    <source>
        <dbReference type="ARBA" id="ARBA00022679"/>
    </source>
</evidence>
<keyword evidence="5" id="KW-0630">Potassium</keyword>
<evidence type="ECO:0000256" key="1">
    <source>
        <dbReference type="ARBA" id="ARBA00001958"/>
    </source>
</evidence>
<proteinExistence type="inferred from homology"/>
<evidence type="ECO:0000256" key="9">
    <source>
        <dbReference type="PROSITE-ProRule" id="PRU00023"/>
    </source>
</evidence>
<keyword evidence="14" id="KW-1185">Reference proteome</keyword>
<dbReference type="EC" id="2.3.1.16" evidence="7"/>
<comment type="cofactor">
    <cofactor evidence="1">
        <name>K(+)</name>
        <dbReference type="ChEBI" id="CHEBI:29103"/>
    </cofactor>
</comment>
<dbReference type="KEGG" id="chig:CH63R_06855"/>
<evidence type="ECO:0000256" key="10">
    <source>
        <dbReference type="SAM" id="MobiDB-lite"/>
    </source>
</evidence>
<dbReference type="OrthoDB" id="5404651at2759"/>
<dbReference type="SUPFAM" id="SSF53901">
    <property type="entry name" value="Thiolase-like"/>
    <property type="match status" value="2"/>
</dbReference>
<evidence type="ECO:0000256" key="8">
    <source>
        <dbReference type="ARBA" id="ARBA00047605"/>
    </source>
</evidence>
<dbReference type="InterPro" id="IPR002155">
    <property type="entry name" value="Thiolase"/>
</dbReference>
<comment type="catalytic activity">
    <reaction evidence="8">
        <text>an acyl-CoA + acetyl-CoA = a 3-oxoacyl-CoA + CoA</text>
        <dbReference type="Rhea" id="RHEA:21564"/>
        <dbReference type="ChEBI" id="CHEBI:57287"/>
        <dbReference type="ChEBI" id="CHEBI:57288"/>
        <dbReference type="ChEBI" id="CHEBI:58342"/>
        <dbReference type="ChEBI" id="CHEBI:90726"/>
        <dbReference type="EC" id="2.3.1.16"/>
    </reaction>
</comment>
<evidence type="ECO:0000256" key="7">
    <source>
        <dbReference type="ARBA" id="ARBA00024073"/>
    </source>
</evidence>
<dbReference type="Pfam" id="PF00108">
    <property type="entry name" value="Thiolase_N"/>
    <property type="match status" value="1"/>
</dbReference>
<dbReference type="PANTHER" id="PTHR43853">
    <property type="entry name" value="3-KETOACYL-COA THIOLASE, PEROXISOMAL"/>
    <property type="match status" value="1"/>
</dbReference>
<dbReference type="PROSITE" id="PS00098">
    <property type="entry name" value="THIOLASE_1"/>
    <property type="match status" value="1"/>
</dbReference>
<dbReference type="PROSITE" id="PS00737">
    <property type="entry name" value="THIOLASE_2"/>
    <property type="match status" value="1"/>
</dbReference>
<dbReference type="PROSITE" id="PS50297">
    <property type="entry name" value="ANK_REP_REGION"/>
    <property type="match status" value="3"/>
</dbReference>
<dbReference type="InterPro" id="IPR036770">
    <property type="entry name" value="Ankyrin_rpt-contain_sf"/>
</dbReference>
<dbReference type="InterPro" id="IPR020613">
    <property type="entry name" value="Thiolase_CS"/>
</dbReference>
<dbReference type="VEuPathDB" id="FungiDB:CH63R_06855"/>
<dbReference type="InterPro" id="IPR050215">
    <property type="entry name" value="Thiolase-like_sf_Thiolase"/>
</dbReference>
<evidence type="ECO:0000259" key="11">
    <source>
        <dbReference type="Pfam" id="PF00108"/>
    </source>
</evidence>
<feature type="repeat" description="ANK" evidence="9">
    <location>
        <begin position="943"/>
        <end position="975"/>
    </location>
</feature>
<evidence type="ECO:0000256" key="6">
    <source>
        <dbReference type="ARBA" id="ARBA00023315"/>
    </source>
</evidence>
<feature type="domain" description="Thiolase C-terminal" evidence="12">
    <location>
        <begin position="294"/>
        <end position="414"/>
    </location>
</feature>
<dbReference type="Proteomes" id="UP000092177">
    <property type="component" value="Chromosome 4"/>
</dbReference>
<sequence length="1326" mass="144546">MSVPRGLSSVLKKAPSDVVILSSLRTAICRSNRGQLKDAYPEELLSTVLKATLEANPNLDPRKIEDVAVGVVLSELGGSKAARMAMNHVGYPNETSLYTVNRACSSSLQSIALVAAQIRTEAISVGIGAGMESMTRNYGSRAIPVDVWPALKDSPVKDARDCIMPMGITSENVAERYGVSRADQDAFAVRSHQNAARAREDGSFATEIVPVTTRYQEVDKQGNKVGEEQTITVTKDDGIRANIGIEALQKLKPAFKPDGASTAGNSSQVSDGAAATLLMRRSTATELGLTDSIIGKFVGATTVGCAPDEMGVGPALAIPKLLGQFGLENKDVNRWEINEAFASQAIYCLRALGLEQAYEDGKVNPDGGAIALGHPLGATGARMTSTLLHGLGRSGGEVGVVSMCVGTGMGMAGLFFIGNNQAETVVPESPPLNSRLQVLSRHSLLQRRISESPTAHREPTRPGFITCNIMEVVGAVASFIAIGQALAAGRHVVDVLRAIPGIGNELTWLHDEIETLRLMVEEADMGTSAVESLPETPLLRRTRLQLSEIVADLEAIQKGCVRAVRENGKVKAKKTKWFLQQKQLSECRAKAQNARENLHAALQILHLKETRQLVLRSFAIQTSGTIAFKPLRSEERRMSSCHLPPLHVNDKDDAQEPLHERPIAHLTTAVEQLVLPDNQPQTTSKVSPRGSDIVIINASLSTFERCPQPCWCRCHGSRPASFKSADWAHNLIGSFSGSYTQRFAFRNNTRCDSALCKASGDASINLSYRFPAWLCSRFIHLQASVNAVTGLSVSLRPIRLLPLNAIFWTCAEHWSRVELAQLMQSEGVIYPGDIDTDGRTAILHVIRHGTTDAVAFLAELWANQLQSDSFDRTWFFEAHVVIEDNPELPSKGKDALRRMISCNSAGIDALDTPLHGAAAQTDSAEIQQAVKSQPWAMHQFNHRGETPLHVAVRLGNLDGVRELLRLGCDVNQRDGFGYTPLMQASGKGHVAMVQQLLDAGCAVDAKSKIGWTALHHAADVGKESSTQILRSLLSAGASATVTDSDGDSVLHTAAGTTVNRDVLRENLRLLLDAGADLEACNSRGRTPLVDAIIGRNLVGIQCLVEAGANTTASGFLHRAALYSGCGELDYLDSLSLSGINLNSVDKYGNTVWDCFVCSLVAEDWRRGSIRKPSLDEQEAFIRLYKGIRDRNLDQDIKRLEWTRQYLVCEDQRGATSALDPLIKQKTEWERWDQVETYKTIGLQVREGMWHAALQSVDENIEILREEMAKSPLENSSYWNYVLETDTEDGETEDEEDKSEASTGYADEYETRYSPSDEESGKEEDDV</sequence>
<evidence type="ECO:0000256" key="5">
    <source>
        <dbReference type="ARBA" id="ARBA00022958"/>
    </source>
</evidence>
<feature type="compositionally biased region" description="Acidic residues" evidence="10">
    <location>
        <begin position="1284"/>
        <end position="1297"/>
    </location>
</feature>
<dbReference type="Pfam" id="PF12796">
    <property type="entry name" value="Ank_2"/>
    <property type="match status" value="1"/>
</dbReference>
<dbReference type="CDD" id="cd00751">
    <property type="entry name" value="thiolase"/>
    <property type="match status" value="1"/>
</dbReference>
<dbReference type="GO" id="GO:0006635">
    <property type="term" value="P:fatty acid beta-oxidation"/>
    <property type="evidence" value="ECO:0007669"/>
    <property type="project" value="TreeGrafter"/>
</dbReference>
<gene>
    <name evidence="13" type="ORF">CH63R_06855</name>
</gene>
<dbReference type="InterPro" id="IPR020615">
    <property type="entry name" value="Thiolase_acyl_enz_int_AS"/>
</dbReference>
<feature type="compositionally biased region" description="Acidic residues" evidence="10">
    <location>
        <begin position="1315"/>
        <end position="1326"/>
    </location>
</feature>
<dbReference type="SUPFAM" id="SSF48403">
    <property type="entry name" value="Ankyrin repeat"/>
    <property type="match status" value="1"/>
</dbReference>
<dbReference type="PROSITE" id="PS00099">
    <property type="entry name" value="THIOLASE_3"/>
    <property type="match status" value="1"/>
</dbReference>
<dbReference type="Pfam" id="PF02803">
    <property type="entry name" value="Thiolase_C"/>
    <property type="match status" value="1"/>
</dbReference>
<dbReference type="NCBIfam" id="TIGR01930">
    <property type="entry name" value="AcCoA-C-Actrans"/>
    <property type="match status" value="1"/>
</dbReference>
<feature type="domain" description="Thiolase N-terminal" evidence="11">
    <location>
        <begin position="18"/>
        <end position="282"/>
    </location>
</feature>
<dbReference type="InterPro" id="IPR002110">
    <property type="entry name" value="Ankyrin_rpt"/>
</dbReference>
<comment type="pathway">
    <text evidence="2">Lipid metabolism; fatty acid metabolism.</text>
</comment>
<feature type="region of interest" description="Disordered" evidence="10">
    <location>
        <begin position="1281"/>
        <end position="1326"/>
    </location>
</feature>
<dbReference type="GeneID" id="28865937"/>
<comment type="similarity">
    <text evidence="3">Belongs to the thiolase-like superfamily. Thiolase family.</text>
</comment>